<keyword evidence="6 7" id="KW-0472">Membrane</keyword>
<feature type="transmembrane region" description="Helical" evidence="7">
    <location>
        <begin position="232"/>
        <end position="251"/>
    </location>
</feature>
<reference evidence="8 9" key="1">
    <citation type="journal article" date="2019" name="Int. J. Syst. Evol. Microbiol.">
        <title>The Global Catalogue of Microorganisms (GCM) 10K type strain sequencing project: providing services to taxonomists for standard genome sequencing and annotation.</title>
        <authorList>
            <consortium name="The Broad Institute Genomics Platform"/>
            <consortium name="The Broad Institute Genome Sequencing Center for Infectious Disease"/>
            <person name="Wu L."/>
            <person name="Ma J."/>
        </authorList>
    </citation>
    <scope>NUCLEOTIDE SEQUENCE [LARGE SCALE GENOMIC DNA]</scope>
    <source>
        <strain evidence="8 9">CGMCC 1.3240</strain>
    </source>
</reference>
<keyword evidence="9" id="KW-1185">Reference proteome</keyword>
<feature type="transmembrane region" description="Helical" evidence="7">
    <location>
        <begin position="30"/>
        <end position="49"/>
    </location>
</feature>
<keyword evidence="3" id="KW-1003">Cell membrane</keyword>
<feature type="transmembrane region" description="Helical" evidence="7">
    <location>
        <begin position="394"/>
        <end position="413"/>
    </location>
</feature>
<evidence type="ECO:0000256" key="5">
    <source>
        <dbReference type="ARBA" id="ARBA00022989"/>
    </source>
</evidence>
<dbReference type="Proteomes" id="UP001596312">
    <property type="component" value="Unassembled WGS sequence"/>
</dbReference>
<dbReference type="InterPro" id="IPR003474">
    <property type="entry name" value="Glcn_transporter"/>
</dbReference>
<comment type="subcellular location">
    <subcellularLocation>
        <location evidence="1">Cell membrane</location>
        <topology evidence="1">Multi-pass membrane protein</topology>
    </subcellularLocation>
</comment>
<feature type="transmembrane region" description="Helical" evidence="7">
    <location>
        <begin position="271"/>
        <end position="297"/>
    </location>
</feature>
<evidence type="ECO:0000256" key="1">
    <source>
        <dbReference type="ARBA" id="ARBA00004651"/>
    </source>
</evidence>
<dbReference type="AlphaFoldDB" id="A0ABD5V669"/>
<proteinExistence type="predicted"/>
<feature type="transmembrane region" description="Helical" evidence="7">
    <location>
        <begin position="56"/>
        <end position="76"/>
    </location>
</feature>
<dbReference type="PANTHER" id="PTHR30354">
    <property type="entry name" value="GNT FAMILY GLUCONATE TRANSPORTER"/>
    <property type="match status" value="1"/>
</dbReference>
<evidence type="ECO:0000256" key="3">
    <source>
        <dbReference type="ARBA" id="ARBA00022475"/>
    </source>
</evidence>
<feature type="transmembrane region" description="Helical" evidence="7">
    <location>
        <begin position="104"/>
        <end position="129"/>
    </location>
</feature>
<evidence type="ECO:0000313" key="8">
    <source>
        <dbReference type="EMBL" id="MFC6904424.1"/>
    </source>
</evidence>
<evidence type="ECO:0000313" key="9">
    <source>
        <dbReference type="Proteomes" id="UP001596312"/>
    </source>
</evidence>
<evidence type="ECO:0000256" key="7">
    <source>
        <dbReference type="SAM" id="Phobius"/>
    </source>
</evidence>
<gene>
    <name evidence="8" type="ORF">ACFQGH_04350</name>
</gene>
<evidence type="ECO:0000256" key="6">
    <source>
        <dbReference type="ARBA" id="ARBA00023136"/>
    </source>
</evidence>
<accession>A0ABD5V669</accession>
<keyword evidence="5 7" id="KW-1133">Transmembrane helix</keyword>
<feature type="transmembrane region" description="Helical" evidence="7">
    <location>
        <begin position="141"/>
        <end position="159"/>
    </location>
</feature>
<feature type="transmembrane region" description="Helical" evidence="7">
    <location>
        <begin position="179"/>
        <end position="198"/>
    </location>
</feature>
<sequence>MVFANPVPVFLIGLVTVVALLVWLKLPAFIGLVIATLVVGAATDQVPFAEVPAETAAGFGDTMVGIGIPILMAAVIGKTMMESGAAERIVRAFQRLTGEERSYLALWGSSGVLAIPVFFDNVFYLLAPLARSMRARTGRDYALFIAVVGAAGVTTHGFVPPTPGPLAVALELGVDLGVTILVGIVVALPTALVAGVLYGKWINRQLPDIPLRETMGSTAEQMRELSERPTSALPGLFEASLPILLAVFLIASNTVTDSMVDAGMLAEDSAANAATGFVGDANFALTAAALAAALTYLRARSLDRDVWSDELVESLKSGGHIAAITAAGGAFGAMLAASGIGDYIAGALQGVGIPLLVAGFVIAATVRIAQGSATVALLTTAGIMAPLLPQLTVHPVYLVMIIGAGGSIFSWFNDSGFWIVKEVGGLTQEETIKIWTVLTTIVSITGFIVVMVLSTLFPFA</sequence>
<dbReference type="RefSeq" id="WP_340602929.1">
    <property type="nucleotide sequence ID" value="NZ_JBBMXV010000001.1"/>
</dbReference>
<evidence type="ECO:0000256" key="2">
    <source>
        <dbReference type="ARBA" id="ARBA00022448"/>
    </source>
</evidence>
<dbReference type="PANTHER" id="PTHR30354:SF22">
    <property type="entry name" value="HIGH-AFFINITY GLUCONATE TRANSPORTER"/>
    <property type="match status" value="1"/>
</dbReference>
<dbReference type="GO" id="GO:0005886">
    <property type="term" value="C:plasma membrane"/>
    <property type="evidence" value="ECO:0007669"/>
    <property type="project" value="UniProtKB-SubCell"/>
</dbReference>
<feature type="transmembrane region" description="Helical" evidence="7">
    <location>
        <begin position="318"/>
        <end position="337"/>
    </location>
</feature>
<dbReference type="EMBL" id="JBHSXQ010000001">
    <property type="protein sequence ID" value="MFC6904424.1"/>
    <property type="molecule type" value="Genomic_DNA"/>
</dbReference>
<protein>
    <submittedName>
        <fullName evidence="8">GntP family permease</fullName>
    </submittedName>
</protein>
<dbReference type="Pfam" id="PF02447">
    <property type="entry name" value="GntP_permease"/>
    <property type="match status" value="1"/>
</dbReference>
<keyword evidence="4 7" id="KW-0812">Transmembrane</keyword>
<organism evidence="8 9">
    <name type="scientific">Halalkalicoccus tibetensis</name>
    <dbReference type="NCBI Taxonomy" id="175632"/>
    <lineage>
        <taxon>Archaea</taxon>
        <taxon>Methanobacteriati</taxon>
        <taxon>Methanobacteriota</taxon>
        <taxon>Stenosarchaea group</taxon>
        <taxon>Halobacteria</taxon>
        <taxon>Halobacteriales</taxon>
        <taxon>Halococcaceae</taxon>
        <taxon>Halalkalicoccus</taxon>
    </lineage>
</organism>
<feature type="transmembrane region" description="Helical" evidence="7">
    <location>
        <begin position="434"/>
        <end position="457"/>
    </location>
</feature>
<feature type="transmembrane region" description="Helical" evidence="7">
    <location>
        <begin position="343"/>
        <end position="364"/>
    </location>
</feature>
<feature type="transmembrane region" description="Helical" evidence="7">
    <location>
        <begin position="371"/>
        <end position="388"/>
    </location>
</feature>
<name>A0ABD5V669_9EURY</name>
<comment type="caution">
    <text evidence="8">The sequence shown here is derived from an EMBL/GenBank/DDBJ whole genome shotgun (WGS) entry which is preliminary data.</text>
</comment>
<keyword evidence="2" id="KW-0813">Transport</keyword>
<evidence type="ECO:0000256" key="4">
    <source>
        <dbReference type="ARBA" id="ARBA00022692"/>
    </source>
</evidence>